<dbReference type="RefSeq" id="WP_131582650.1">
    <property type="nucleotide sequence ID" value="NZ_SJZJ01000009.1"/>
</dbReference>
<gene>
    <name evidence="1" type="ORF">EPD65_07210</name>
</gene>
<dbReference type="AlphaFoldDB" id="A0A4R1CD76"/>
<proteinExistence type="predicted"/>
<reference evidence="1 2" key="1">
    <citation type="submission" date="2019-03" db="EMBL/GenBank/DDBJ databases">
        <authorList>
            <person name="Kim M.K.M."/>
        </authorList>
    </citation>
    <scope>NUCLEOTIDE SEQUENCE [LARGE SCALE GENOMIC DNA]</scope>
    <source>
        <strain evidence="1 2">18JY15-6</strain>
    </source>
</reference>
<comment type="caution">
    <text evidence="1">The sequence shown here is derived from an EMBL/GenBank/DDBJ whole genome shotgun (WGS) entry which is preliminary data.</text>
</comment>
<protein>
    <submittedName>
        <fullName evidence="1">Uncharacterized protein</fullName>
    </submittedName>
</protein>
<keyword evidence="2" id="KW-1185">Reference proteome</keyword>
<accession>A0A4R1CD76</accession>
<dbReference type="Proteomes" id="UP000295453">
    <property type="component" value="Unassembled WGS sequence"/>
</dbReference>
<dbReference type="EMBL" id="SJZJ01000009">
    <property type="protein sequence ID" value="TCJ28949.1"/>
    <property type="molecule type" value="Genomic_DNA"/>
</dbReference>
<evidence type="ECO:0000313" key="2">
    <source>
        <dbReference type="Proteomes" id="UP000295453"/>
    </source>
</evidence>
<evidence type="ECO:0000313" key="1">
    <source>
        <dbReference type="EMBL" id="TCJ28949.1"/>
    </source>
</evidence>
<sequence length="572" mass="59150">MGLVDGMAKVAVGKTEKYAEVQFSTRLRGGDEAASEVQARITLPEGTRLDRAVFEISAAPGGPTSISSVATVREAVVPPTGDARLDKEHGCTIDFGRLVSVADLYVTTTGHVRKGGSSGGISRIFPWTGVGWATAAVSGSKVPEMQTERLLITTSGAADDLADTLEHYGVVDLPTQPTGLELQVEGSTVWFERQGSTAALAPSSTTPGSYVVDRTDAVRDALAKARPANGNRVVTATLRATIPGQLALTVRAEILHEYRPPLAPHAFTTTMPLAEEQLLTLALAENDITSPFAAGDSIRKVSLTVRGTFGPERVEPVEEPVAVPATRLVLGGGRTMLLGIPSELVAPFGALQAIRLKVSASRGGELAGRLLVGDHLGRPGDPVKGGEVPPVALTPTPAPAWLTIPFPAAVTLAEPAPPDTLPAVPYWLELTATYGEVACEVTRDASVPAAPLLRRLPGGGVQPLSILGRPLPLVGDEAPLLAPLRVVGLPGKKQPLPAVTVRVDGPLTAVVTGATPTPEGLGLEIGLGDGVAPTASGSPVRLVVPVHLRVGAAGSLTLEDVVVLYQKGDKTT</sequence>
<organism evidence="1 2">
    <name type="scientific">Nocardioides jejuensis</name>
    <dbReference type="NCBI Taxonomy" id="2502782"/>
    <lineage>
        <taxon>Bacteria</taxon>
        <taxon>Bacillati</taxon>
        <taxon>Actinomycetota</taxon>
        <taxon>Actinomycetes</taxon>
        <taxon>Propionibacteriales</taxon>
        <taxon>Nocardioidaceae</taxon>
        <taxon>Nocardioides</taxon>
    </lineage>
</organism>
<name>A0A4R1CD76_9ACTN</name>